<dbReference type="Proteomes" id="UP000247498">
    <property type="component" value="Unassembled WGS sequence"/>
</dbReference>
<protein>
    <submittedName>
        <fullName evidence="2">Uncharacterized protein</fullName>
    </submittedName>
</protein>
<sequence>MQRPASGTAQKGSGPSLLVVEAFAGSFSVGRAAAAVAQGGAARVVAYAGVELNGQFASNAPKAGAIGVAAADALILGPNGRGGGDMNAPETHAAVLEFVVQRLRRVDAVAVLGGPPCQRYSAASKDTARFPAHYDLQAAEVALFEALRESAAEAARAEAARASDAASPAAAAAERAASKARERVAACKAEVAKRTAEAWEEAAADAAGLQDSDRLVRAFLHLYKAVEAEAHARGVPCFLVMENPYSSRDRGLWNRPFMKIMHLLELPRPPAATKENNVFHPSQWAWLRTAYINYCCFSADAPSKPTILFTNLPAGALPDQRCRGVDEAGEETGQQLRSCKVPPGQKHATVRGQRDAHERAVWPMEFVAAVMQAVASSVAAEGKRLAAAGRVPPKCVSAPQVAPAVTKGPAVNAPPAVITKGPAAPTAPPAPAKPFGKAPAVLPPDLSMPQIVSMLAPGTAAEHQLTALGELLLRLERRGQLKATAVEALEAGGGVLLPHLAAMLLRAVEAPKGDQPLHCVAAALAVLDRGAHQFEGAIAACGPLVAALVEVIARGGGRSEAAMRVVAKVASNKERREVFRAAPGLLDGLVGAVLRGARDTASAAAAETLAALAFDGSKVHPATQALLRGKPQLRPALQALAGKEPGKAAREAIDRLLSCGALE</sequence>
<proteinExistence type="predicted"/>
<comment type="caution">
    <text evidence="2">The sequence shown here is derived from an EMBL/GenBank/DDBJ whole genome shotgun (WGS) entry which is preliminary data.</text>
</comment>
<organism evidence="2 3">
    <name type="scientific">Raphidocelis subcapitata</name>
    <dbReference type="NCBI Taxonomy" id="307507"/>
    <lineage>
        <taxon>Eukaryota</taxon>
        <taxon>Viridiplantae</taxon>
        <taxon>Chlorophyta</taxon>
        <taxon>core chlorophytes</taxon>
        <taxon>Chlorophyceae</taxon>
        <taxon>CS clade</taxon>
        <taxon>Sphaeropleales</taxon>
        <taxon>Selenastraceae</taxon>
        <taxon>Raphidocelis</taxon>
    </lineage>
</organism>
<evidence type="ECO:0000313" key="3">
    <source>
        <dbReference type="Proteomes" id="UP000247498"/>
    </source>
</evidence>
<name>A0A2V0NYF9_9CHLO</name>
<reference evidence="2 3" key="1">
    <citation type="journal article" date="2018" name="Sci. Rep.">
        <title>Raphidocelis subcapitata (=Pseudokirchneriella subcapitata) provides an insight into genome evolution and environmental adaptations in the Sphaeropleales.</title>
        <authorList>
            <person name="Suzuki S."/>
            <person name="Yamaguchi H."/>
            <person name="Nakajima N."/>
            <person name="Kawachi M."/>
        </authorList>
    </citation>
    <scope>NUCLEOTIDE SEQUENCE [LARGE SCALE GENOMIC DNA]</scope>
    <source>
        <strain evidence="2 3">NIES-35</strain>
    </source>
</reference>
<gene>
    <name evidence="2" type="ORF">Rsub_05033</name>
</gene>
<dbReference type="AlphaFoldDB" id="A0A2V0NYF9"/>
<accession>A0A2V0NYF9</accession>
<dbReference type="EMBL" id="BDRX01000034">
    <property type="protein sequence ID" value="GBF92664.1"/>
    <property type="molecule type" value="Genomic_DNA"/>
</dbReference>
<evidence type="ECO:0000256" key="1">
    <source>
        <dbReference type="SAM" id="MobiDB-lite"/>
    </source>
</evidence>
<feature type="region of interest" description="Disordered" evidence="1">
    <location>
        <begin position="333"/>
        <end position="353"/>
    </location>
</feature>
<dbReference type="InParanoid" id="A0A2V0NYF9"/>
<evidence type="ECO:0000313" key="2">
    <source>
        <dbReference type="EMBL" id="GBF92664.1"/>
    </source>
</evidence>
<keyword evidence="3" id="KW-1185">Reference proteome</keyword>
<dbReference type="OrthoDB" id="10618893at2759"/>